<dbReference type="EMBL" id="CM039437">
    <property type="protein sequence ID" value="KAI4307831.1"/>
    <property type="molecule type" value="Genomic_DNA"/>
</dbReference>
<keyword evidence="2" id="KW-1185">Reference proteome</keyword>
<reference evidence="1 2" key="1">
    <citation type="journal article" date="2022" name="DNA Res.">
        <title>Chromosomal-level genome assembly of the orchid tree Bauhinia variegata (Leguminosae; Cercidoideae) supports the allotetraploid origin hypothesis of Bauhinia.</title>
        <authorList>
            <person name="Zhong Y."/>
            <person name="Chen Y."/>
            <person name="Zheng D."/>
            <person name="Pang J."/>
            <person name="Liu Y."/>
            <person name="Luo S."/>
            <person name="Meng S."/>
            <person name="Qian L."/>
            <person name="Wei D."/>
            <person name="Dai S."/>
            <person name="Zhou R."/>
        </authorList>
    </citation>
    <scope>NUCLEOTIDE SEQUENCE [LARGE SCALE GENOMIC DNA]</scope>
    <source>
        <strain evidence="1">BV-YZ2020</strain>
    </source>
</reference>
<evidence type="ECO:0000313" key="2">
    <source>
        <dbReference type="Proteomes" id="UP000828941"/>
    </source>
</evidence>
<accession>A0ACB9LEC8</accession>
<gene>
    <name evidence="1" type="ORF">L6164_030970</name>
</gene>
<organism evidence="1 2">
    <name type="scientific">Bauhinia variegata</name>
    <name type="common">Purple orchid tree</name>
    <name type="synonym">Phanera variegata</name>
    <dbReference type="NCBI Taxonomy" id="167791"/>
    <lineage>
        <taxon>Eukaryota</taxon>
        <taxon>Viridiplantae</taxon>
        <taxon>Streptophyta</taxon>
        <taxon>Embryophyta</taxon>
        <taxon>Tracheophyta</taxon>
        <taxon>Spermatophyta</taxon>
        <taxon>Magnoliopsida</taxon>
        <taxon>eudicotyledons</taxon>
        <taxon>Gunneridae</taxon>
        <taxon>Pentapetalae</taxon>
        <taxon>rosids</taxon>
        <taxon>fabids</taxon>
        <taxon>Fabales</taxon>
        <taxon>Fabaceae</taxon>
        <taxon>Cercidoideae</taxon>
        <taxon>Cercideae</taxon>
        <taxon>Bauhiniinae</taxon>
        <taxon>Bauhinia</taxon>
    </lineage>
</organism>
<protein>
    <submittedName>
        <fullName evidence="1">Uncharacterized protein</fullName>
    </submittedName>
</protein>
<evidence type="ECO:0000313" key="1">
    <source>
        <dbReference type="EMBL" id="KAI4307831.1"/>
    </source>
</evidence>
<proteinExistence type="predicted"/>
<comment type="caution">
    <text evidence="1">The sequence shown here is derived from an EMBL/GenBank/DDBJ whole genome shotgun (WGS) entry which is preliminary data.</text>
</comment>
<name>A0ACB9LEC8_BAUVA</name>
<sequence length="108" mass="12272">MPDRDVSLTKSDIQRMISSRTRMPLKDLSRTESQQLLKLEEIEILKKNIIGQEAAVKAICSTTKLASVALRIPHRPMASFLFTCPTDVGKTELAREYFLSETAMVRFE</sequence>
<dbReference type="Proteomes" id="UP000828941">
    <property type="component" value="Chromosome 12"/>
</dbReference>